<dbReference type="STRING" id="1429043.X474_27035"/>
<dbReference type="PRINTS" id="PR00469">
    <property type="entry name" value="PNDRDTASEII"/>
</dbReference>
<dbReference type="InterPro" id="IPR023753">
    <property type="entry name" value="FAD/NAD-binding_dom"/>
</dbReference>
<evidence type="ECO:0000256" key="2">
    <source>
        <dbReference type="ARBA" id="ARBA00001966"/>
    </source>
</evidence>
<dbReference type="SUPFAM" id="SSF51905">
    <property type="entry name" value="FAD/NAD(P)-binding domain"/>
    <property type="match status" value="1"/>
</dbReference>
<dbReference type="InterPro" id="IPR036188">
    <property type="entry name" value="FAD/NAD-bd_sf"/>
</dbReference>
<dbReference type="GO" id="GO:0051536">
    <property type="term" value="F:iron-sulfur cluster binding"/>
    <property type="evidence" value="ECO:0007669"/>
    <property type="project" value="UniProtKB-KW"/>
</dbReference>
<dbReference type="Proteomes" id="UP000032233">
    <property type="component" value="Unassembled WGS sequence"/>
</dbReference>
<dbReference type="PANTHER" id="PTHR42917">
    <property type="entry name" value="2,4-DIENOYL-COA REDUCTASE"/>
    <property type="match status" value="1"/>
</dbReference>
<dbReference type="CDD" id="cd02803">
    <property type="entry name" value="OYE_like_FMN_family"/>
    <property type="match status" value="1"/>
</dbReference>
<dbReference type="GO" id="GO:0016491">
    <property type="term" value="F:oxidoreductase activity"/>
    <property type="evidence" value="ECO:0007669"/>
    <property type="project" value="UniProtKB-KW"/>
</dbReference>
<gene>
    <name evidence="12" type="ORF">X474_27035</name>
</gene>
<evidence type="ECO:0000259" key="10">
    <source>
        <dbReference type="Pfam" id="PF00724"/>
    </source>
</evidence>
<comment type="cofactor">
    <cofactor evidence="1">
        <name>FMN</name>
        <dbReference type="ChEBI" id="CHEBI:58210"/>
    </cofactor>
</comment>
<dbReference type="GO" id="GO:0010181">
    <property type="term" value="F:FMN binding"/>
    <property type="evidence" value="ECO:0007669"/>
    <property type="project" value="InterPro"/>
</dbReference>
<proteinExistence type="inferred from homology"/>
<protein>
    <submittedName>
        <fullName evidence="12">NADH:flavin oxidoreductase</fullName>
    </submittedName>
</protein>
<keyword evidence="9" id="KW-0411">Iron-sulfur</keyword>
<comment type="caution">
    <text evidence="12">The sequence shown here is derived from an EMBL/GenBank/DDBJ whole genome shotgun (WGS) entry which is preliminary data.</text>
</comment>
<evidence type="ECO:0000256" key="8">
    <source>
        <dbReference type="ARBA" id="ARBA00023004"/>
    </source>
</evidence>
<keyword evidence="8" id="KW-0408">Iron</keyword>
<evidence type="ECO:0000256" key="3">
    <source>
        <dbReference type="ARBA" id="ARBA00011048"/>
    </source>
</evidence>
<dbReference type="Gene3D" id="3.40.50.720">
    <property type="entry name" value="NAD(P)-binding Rossmann-like Domain"/>
    <property type="match status" value="1"/>
</dbReference>
<keyword evidence="6" id="KW-0479">Metal-binding</keyword>
<evidence type="ECO:0000256" key="6">
    <source>
        <dbReference type="ARBA" id="ARBA00022723"/>
    </source>
</evidence>
<dbReference type="GO" id="GO:0046872">
    <property type="term" value="F:metal ion binding"/>
    <property type="evidence" value="ECO:0007669"/>
    <property type="project" value="UniProtKB-KW"/>
</dbReference>
<keyword evidence="5" id="KW-0288">FMN</keyword>
<dbReference type="SUPFAM" id="SSF51395">
    <property type="entry name" value="FMN-linked oxidoreductases"/>
    <property type="match status" value="1"/>
</dbReference>
<dbReference type="InterPro" id="IPR051793">
    <property type="entry name" value="NADH:flavin_oxidoreductase"/>
</dbReference>
<evidence type="ECO:0000256" key="5">
    <source>
        <dbReference type="ARBA" id="ARBA00022643"/>
    </source>
</evidence>
<evidence type="ECO:0000259" key="11">
    <source>
        <dbReference type="Pfam" id="PF07992"/>
    </source>
</evidence>
<evidence type="ECO:0000256" key="7">
    <source>
        <dbReference type="ARBA" id="ARBA00023002"/>
    </source>
</evidence>
<comment type="similarity">
    <text evidence="3">In the N-terminal section; belongs to the NADH:flavin oxidoreductase/NADH oxidase family.</text>
</comment>
<dbReference type="InterPro" id="IPR013785">
    <property type="entry name" value="Aldolase_TIM"/>
</dbReference>
<organism evidence="12 13">
    <name type="scientific">Dethiosulfatarculus sandiegensis</name>
    <dbReference type="NCBI Taxonomy" id="1429043"/>
    <lineage>
        <taxon>Bacteria</taxon>
        <taxon>Pseudomonadati</taxon>
        <taxon>Thermodesulfobacteriota</taxon>
        <taxon>Desulfarculia</taxon>
        <taxon>Desulfarculales</taxon>
        <taxon>Desulfarculaceae</taxon>
        <taxon>Dethiosulfatarculus</taxon>
    </lineage>
</organism>
<sequence length="684" mass="73803">MQVTFRLERSSGKVKMETNNYPLLFTSLSLNKLRLKNRIVMPATHLNYTPGGQVSDQLAAFYAARARGGAGLVIVGGCVVSEVAGGPMMVSIMDDKDIPGLTRLAQAVHEQGGLIGAQLYHAGAYSFRMLIPDQAISSSDHTSAFTREQARGLNKEEIPQVQEQFAQAAARAQKAGFDMVEILGSAGYLICQFLSPRINQREDEYGGSLPNRMRFGLETVEKVRQAVGPDFCVGIRLAGHDFVPASHGNKECQAFAAACREKGVDLINVTGGWHETKVPQLTSEVPPGGFAYLARGVKQAVDIPVCASNRIHTPAEAEEILARGDADLICMSRPLIADPMFPIKAQKGRDDLIRRCTNCNQGCFDSVLSLKPVGCMVNPRAGHEYEPMAGPTDKPQKVVVVGGGPAGSEAALTLAQRGHQVVLFEKAACLGGQTKWYHKPLQKDGFGEIGDWHLANLEEMGVDIRLGQEADLKKITELKPDHVVLTTGGANLNLNIPGSDRDHVVSAWDLLKGKAKAKGPVVVVGGGAVGLETALFLARQGALTPEQLHFLTLFEAERPEALAALMSQGSYKVCLVEMLPKIGRGMGRSTKWIHLGLLKKFKIEVHTKTRVNEILPEGVLVESEKGNQVLPAATVVIAVGVEPCLELFEPLREKGIKVHLAGDSKEPRTVLNAIKDGNRLGQDI</sequence>
<evidence type="ECO:0000313" key="12">
    <source>
        <dbReference type="EMBL" id="KIX10887.1"/>
    </source>
</evidence>
<dbReference type="Pfam" id="PF00724">
    <property type="entry name" value="Oxidored_FMN"/>
    <property type="match status" value="1"/>
</dbReference>
<keyword evidence="4" id="KW-0285">Flavoprotein</keyword>
<feature type="domain" description="FAD/NAD(P)-binding" evidence="11">
    <location>
        <begin position="397"/>
        <end position="658"/>
    </location>
</feature>
<evidence type="ECO:0000256" key="1">
    <source>
        <dbReference type="ARBA" id="ARBA00001917"/>
    </source>
</evidence>
<dbReference type="Pfam" id="PF07992">
    <property type="entry name" value="Pyr_redox_2"/>
    <property type="match status" value="1"/>
</dbReference>
<dbReference type="InterPro" id="IPR001155">
    <property type="entry name" value="OxRdtase_FMN_N"/>
</dbReference>
<name>A0A0D2G7E3_9BACT</name>
<comment type="cofactor">
    <cofactor evidence="2">
        <name>[4Fe-4S] cluster</name>
        <dbReference type="ChEBI" id="CHEBI:49883"/>
    </cofactor>
</comment>
<accession>A0A0D2G7E3</accession>
<keyword evidence="7" id="KW-0560">Oxidoreductase</keyword>
<keyword evidence="13" id="KW-1185">Reference proteome</keyword>
<evidence type="ECO:0000256" key="4">
    <source>
        <dbReference type="ARBA" id="ARBA00022630"/>
    </source>
</evidence>
<dbReference type="Gene3D" id="3.20.20.70">
    <property type="entry name" value="Aldolase class I"/>
    <property type="match status" value="1"/>
</dbReference>
<evidence type="ECO:0000256" key="9">
    <source>
        <dbReference type="ARBA" id="ARBA00023014"/>
    </source>
</evidence>
<reference evidence="12 13" key="1">
    <citation type="submission" date="2013-11" db="EMBL/GenBank/DDBJ databases">
        <title>Metagenomic analysis of a methanogenic consortium involved in long chain n-alkane degradation.</title>
        <authorList>
            <person name="Davidova I.A."/>
            <person name="Callaghan A.V."/>
            <person name="Wawrik B."/>
            <person name="Pruitt S."/>
            <person name="Marks C."/>
            <person name="Duncan K.E."/>
            <person name="Suflita J.M."/>
        </authorList>
    </citation>
    <scope>NUCLEOTIDE SEQUENCE [LARGE SCALE GENOMIC DNA]</scope>
    <source>
        <strain evidence="12 13">SPR</strain>
    </source>
</reference>
<dbReference type="EMBL" id="AZAC01000078">
    <property type="protein sequence ID" value="KIX10887.1"/>
    <property type="molecule type" value="Genomic_DNA"/>
</dbReference>
<dbReference type="FunCoup" id="A0A0D2G7E3">
    <property type="interactions" value="95"/>
</dbReference>
<evidence type="ECO:0000313" key="13">
    <source>
        <dbReference type="Proteomes" id="UP000032233"/>
    </source>
</evidence>
<dbReference type="PANTHER" id="PTHR42917:SF2">
    <property type="entry name" value="2,4-DIENOYL-COA REDUCTASE [(2E)-ENOYL-COA-PRODUCING]"/>
    <property type="match status" value="1"/>
</dbReference>
<feature type="domain" description="NADH:flavin oxidoreductase/NADH oxidase N-terminal" evidence="10">
    <location>
        <begin position="24"/>
        <end position="350"/>
    </location>
</feature>
<dbReference type="Gene3D" id="3.50.50.60">
    <property type="entry name" value="FAD/NAD(P)-binding domain"/>
    <property type="match status" value="1"/>
</dbReference>
<dbReference type="InParanoid" id="A0A0D2G7E3"/>
<dbReference type="AlphaFoldDB" id="A0A0D2G7E3"/>
<dbReference type="PRINTS" id="PR00368">
    <property type="entry name" value="FADPNR"/>
</dbReference>